<dbReference type="AlphaFoldDB" id="A0A9D0ZQU2"/>
<sequence>MLSALLEMSIAGGGIILVVIVLRALFLHRLPKALFFWLWMAALLRLLLPMFPASPVSVFARWEAPAAAPIVRQITPDEAREGVQIPQGDMQTGLAGPETQPAAARLQEPPAAVTSVMPGTGLPPAFTLVWLAVALLLTVLLGFTYARGLRRFQ</sequence>
<evidence type="ECO:0000259" key="2">
    <source>
        <dbReference type="Pfam" id="PF05569"/>
    </source>
</evidence>
<feature type="domain" description="Peptidase M56" evidence="2">
    <location>
        <begin position="4"/>
        <end position="73"/>
    </location>
</feature>
<proteinExistence type="predicted"/>
<dbReference type="InterPro" id="IPR008756">
    <property type="entry name" value="Peptidase_M56"/>
</dbReference>
<name>A0A9D0ZQU2_9FIRM</name>
<keyword evidence="1" id="KW-1133">Transmembrane helix</keyword>
<protein>
    <recommendedName>
        <fullName evidence="2">Peptidase M56 domain-containing protein</fullName>
    </recommendedName>
</protein>
<organism evidence="3 4">
    <name type="scientific">Candidatus Pullichristensenella stercorigallinarum</name>
    <dbReference type="NCBI Taxonomy" id="2840909"/>
    <lineage>
        <taxon>Bacteria</taxon>
        <taxon>Bacillati</taxon>
        <taxon>Bacillota</taxon>
        <taxon>Clostridia</taxon>
        <taxon>Candidatus Pullichristensenella</taxon>
    </lineage>
</organism>
<dbReference type="EMBL" id="DVFZ01000118">
    <property type="protein sequence ID" value="HIQ83926.1"/>
    <property type="molecule type" value="Genomic_DNA"/>
</dbReference>
<feature type="transmembrane region" description="Helical" evidence="1">
    <location>
        <begin position="125"/>
        <end position="146"/>
    </location>
</feature>
<evidence type="ECO:0000313" key="3">
    <source>
        <dbReference type="EMBL" id="HIQ83926.1"/>
    </source>
</evidence>
<reference evidence="3" key="2">
    <citation type="journal article" date="2021" name="PeerJ">
        <title>Extensive microbial diversity within the chicken gut microbiome revealed by metagenomics and culture.</title>
        <authorList>
            <person name="Gilroy R."/>
            <person name="Ravi A."/>
            <person name="Getino M."/>
            <person name="Pursley I."/>
            <person name="Horton D.L."/>
            <person name="Alikhan N.F."/>
            <person name="Baker D."/>
            <person name="Gharbi K."/>
            <person name="Hall N."/>
            <person name="Watson M."/>
            <person name="Adriaenssens E.M."/>
            <person name="Foster-Nyarko E."/>
            <person name="Jarju S."/>
            <person name="Secka A."/>
            <person name="Antonio M."/>
            <person name="Oren A."/>
            <person name="Chaudhuri R.R."/>
            <person name="La Ragione R."/>
            <person name="Hildebrand F."/>
            <person name="Pallen M.J."/>
        </authorList>
    </citation>
    <scope>NUCLEOTIDE SEQUENCE</scope>
    <source>
        <strain evidence="3">ChiSjej6B24-2974</strain>
    </source>
</reference>
<evidence type="ECO:0000313" key="4">
    <source>
        <dbReference type="Proteomes" id="UP000824260"/>
    </source>
</evidence>
<keyword evidence="1" id="KW-0812">Transmembrane</keyword>
<reference evidence="3" key="1">
    <citation type="submission" date="2020-10" db="EMBL/GenBank/DDBJ databases">
        <authorList>
            <person name="Gilroy R."/>
        </authorList>
    </citation>
    <scope>NUCLEOTIDE SEQUENCE</scope>
    <source>
        <strain evidence="3">ChiSjej6B24-2974</strain>
    </source>
</reference>
<feature type="transmembrane region" description="Helical" evidence="1">
    <location>
        <begin position="33"/>
        <end position="51"/>
    </location>
</feature>
<feature type="transmembrane region" description="Helical" evidence="1">
    <location>
        <begin position="6"/>
        <end position="26"/>
    </location>
</feature>
<gene>
    <name evidence="3" type="ORF">IAA52_12610</name>
</gene>
<dbReference type="Proteomes" id="UP000824260">
    <property type="component" value="Unassembled WGS sequence"/>
</dbReference>
<evidence type="ECO:0000256" key="1">
    <source>
        <dbReference type="SAM" id="Phobius"/>
    </source>
</evidence>
<comment type="caution">
    <text evidence="3">The sequence shown here is derived from an EMBL/GenBank/DDBJ whole genome shotgun (WGS) entry which is preliminary data.</text>
</comment>
<dbReference type="Pfam" id="PF05569">
    <property type="entry name" value="Peptidase_M56"/>
    <property type="match status" value="1"/>
</dbReference>
<keyword evidence="1" id="KW-0472">Membrane</keyword>
<accession>A0A9D0ZQU2</accession>
<feature type="non-terminal residue" evidence="3">
    <location>
        <position position="153"/>
    </location>
</feature>